<proteinExistence type="predicted"/>
<sequence length="114" mass="12444">MDTVAMLDVVKGTYVPWPRIESDDYLMTTGSARPLEDAFRIAHQQMVLWVAELTGQSVIDAYQLVSQAALTPIANVVDTAYTVVCKFPKNLLKGAVAMGGMHAAMRKAASTWRA</sequence>
<dbReference type="AlphaFoldDB" id="A0A6J7DAL8"/>
<evidence type="ECO:0000313" key="1">
    <source>
        <dbReference type="EMBL" id="CAB4868032.1"/>
    </source>
</evidence>
<gene>
    <name evidence="1" type="ORF">UFOPK3402_00548</name>
</gene>
<accession>A0A6J7DAL8</accession>
<protein>
    <submittedName>
        <fullName evidence="1">Unannotated protein</fullName>
    </submittedName>
</protein>
<dbReference type="EMBL" id="CAFBLS010000048">
    <property type="protein sequence ID" value="CAB4868032.1"/>
    <property type="molecule type" value="Genomic_DNA"/>
</dbReference>
<dbReference type="Gene3D" id="3.10.28.20">
    <property type="entry name" value="Acetamidase/Formamidase-like domains"/>
    <property type="match status" value="1"/>
</dbReference>
<organism evidence="1">
    <name type="scientific">freshwater metagenome</name>
    <dbReference type="NCBI Taxonomy" id="449393"/>
    <lineage>
        <taxon>unclassified sequences</taxon>
        <taxon>metagenomes</taxon>
        <taxon>ecological metagenomes</taxon>
    </lineage>
</organism>
<name>A0A6J7DAL8_9ZZZZ</name>
<dbReference type="SUPFAM" id="SSF141130">
    <property type="entry name" value="Acetamidase/Formamidase-like"/>
    <property type="match status" value="1"/>
</dbReference>
<reference evidence="1" key="1">
    <citation type="submission" date="2020-05" db="EMBL/GenBank/DDBJ databases">
        <authorList>
            <person name="Chiriac C."/>
            <person name="Salcher M."/>
            <person name="Ghai R."/>
            <person name="Kavagutti S V."/>
        </authorList>
    </citation>
    <scope>NUCLEOTIDE SEQUENCE</scope>
</reference>